<keyword evidence="1" id="KW-0805">Transcription regulation</keyword>
<keyword evidence="2" id="KW-0238">DNA-binding</keyword>
<protein>
    <recommendedName>
        <fullName evidence="6">NAC domain-containing protein</fullName>
    </recommendedName>
</protein>
<dbReference type="Gene3D" id="2.170.150.80">
    <property type="entry name" value="NAC domain"/>
    <property type="match status" value="1"/>
</dbReference>
<dbReference type="InterPro" id="IPR036093">
    <property type="entry name" value="NAC_dom_sf"/>
</dbReference>
<evidence type="ECO:0000256" key="4">
    <source>
        <dbReference type="ARBA" id="ARBA00023242"/>
    </source>
</evidence>
<keyword evidence="8" id="KW-1185">Reference proteome</keyword>
<dbReference type="GO" id="GO:0000976">
    <property type="term" value="F:transcription cis-regulatory region binding"/>
    <property type="evidence" value="ECO:0007669"/>
    <property type="project" value="UniProtKB-ARBA"/>
</dbReference>
<dbReference type="FunFam" id="2.170.150.80:FF:000006">
    <property type="entry name" value="NAC domain-containing protein 100-like"/>
    <property type="match status" value="1"/>
</dbReference>
<keyword evidence="3" id="KW-0804">Transcription</keyword>
<feature type="region of interest" description="Disordered" evidence="5">
    <location>
        <begin position="190"/>
        <end position="213"/>
    </location>
</feature>
<organism evidence="7 8">
    <name type="scientific">Linum trigynum</name>
    <dbReference type="NCBI Taxonomy" id="586398"/>
    <lineage>
        <taxon>Eukaryota</taxon>
        <taxon>Viridiplantae</taxon>
        <taxon>Streptophyta</taxon>
        <taxon>Embryophyta</taxon>
        <taxon>Tracheophyta</taxon>
        <taxon>Spermatophyta</taxon>
        <taxon>Magnoliopsida</taxon>
        <taxon>eudicotyledons</taxon>
        <taxon>Gunneridae</taxon>
        <taxon>Pentapetalae</taxon>
        <taxon>rosids</taxon>
        <taxon>fabids</taxon>
        <taxon>Malpighiales</taxon>
        <taxon>Linaceae</taxon>
        <taxon>Linum</taxon>
    </lineage>
</organism>
<dbReference type="GO" id="GO:0006355">
    <property type="term" value="P:regulation of DNA-templated transcription"/>
    <property type="evidence" value="ECO:0007669"/>
    <property type="project" value="InterPro"/>
</dbReference>
<evidence type="ECO:0000256" key="2">
    <source>
        <dbReference type="ARBA" id="ARBA00023125"/>
    </source>
</evidence>
<dbReference type="SUPFAM" id="SSF101941">
    <property type="entry name" value="NAC domain"/>
    <property type="match status" value="1"/>
</dbReference>
<keyword evidence="4" id="KW-0539">Nucleus</keyword>
<dbReference type="Proteomes" id="UP001497516">
    <property type="component" value="Chromosome 5"/>
</dbReference>
<reference evidence="7 8" key="1">
    <citation type="submission" date="2024-04" db="EMBL/GenBank/DDBJ databases">
        <authorList>
            <person name="Fracassetti M."/>
        </authorList>
    </citation>
    <scope>NUCLEOTIDE SEQUENCE [LARGE SCALE GENOMIC DNA]</scope>
</reference>
<accession>A0AAV2EKA4</accession>
<evidence type="ECO:0000313" key="8">
    <source>
        <dbReference type="Proteomes" id="UP001497516"/>
    </source>
</evidence>
<feature type="domain" description="NAC" evidence="6">
    <location>
        <begin position="11"/>
        <end position="166"/>
    </location>
</feature>
<dbReference type="PANTHER" id="PTHR31744">
    <property type="entry name" value="PROTEIN CUP-SHAPED COTYLEDON 2-RELATED"/>
    <property type="match status" value="1"/>
</dbReference>
<proteinExistence type="predicted"/>
<dbReference type="EMBL" id="OZ034818">
    <property type="protein sequence ID" value="CAL1386187.1"/>
    <property type="molecule type" value="Genomic_DNA"/>
</dbReference>
<feature type="compositionally biased region" description="Low complexity" evidence="5">
    <location>
        <begin position="201"/>
        <end position="213"/>
    </location>
</feature>
<feature type="compositionally biased region" description="Acidic residues" evidence="5">
    <location>
        <begin position="191"/>
        <end position="200"/>
    </location>
</feature>
<gene>
    <name evidence="7" type="ORF">LTRI10_LOCUS27269</name>
</gene>
<evidence type="ECO:0000313" key="7">
    <source>
        <dbReference type="EMBL" id="CAL1386187.1"/>
    </source>
</evidence>
<sequence length="359" mass="40661">MSNISMVEAKLPPGFRFHPRDEELVCDYLMKKISSSNSFFFIEVDLNKCEPWDLPETACVGGKEWYFYSQRDRKYATGLRTNRATASGYWKATGKDRPILRNKASGGQQQLVGMRKTLVFYQGRAPKGRKTDWVMHEFRVEGTLSPPRRSAASHKEDWVLCRVFFKNRDENTGPKQSIGMVTRNNTNTISYDDEDDDYLDTDNNNSSSLPPLMDSSYNINFDQQQTAHHDQYEQVPCFSMFSSHDPPPSSNSLFPQFFCNNSAAANSLEFAADHQQVLSIVPPPVAVEEGTFSTCDKKVIKAVLSHLTKVENASDDISSYPYYDHHHVVKDSSCLSLGEGSSMESYLSDVGIPNLWNSY</sequence>
<dbReference type="Pfam" id="PF02365">
    <property type="entry name" value="NAM"/>
    <property type="match status" value="1"/>
</dbReference>
<dbReference type="InterPro" id="IPR003441">
    <property type="entry name" value="NAC-dom"/>
</dbReference>
<name>A0AAV2EKA4_9ROSI</name>
<dbReference type="PROSITE" id="PS51005">
    <property type="entry name" value="NAC"/>
    <property type="match status" value="1"/>
</dbReference>
<evidence type="ECO:0000259" key="6">
    <source>
        <dbReference type="PROSITE" id="PS51005"/>
    </source>
</evidence>
<evidence type="ECO:0000256" key="3">
    <source>
        <dbReference type="ARBA" id="ARBA00023163"/>
    </source>
</evidence>
<evidence type="ECO:0000256" key="1">
    <source>
        <dbReference type="ARBA" id="ARBA00023015"/>
    </source>
</evidence>
<evidence type="ECO:0000256" key="5">
    <source>
        <dbReference type="SAM" id="MobiDB-lite"/>
    </source>
</evidence>
<dbReference type="PANTHER" id="PTHR31744:SF96">
    <property type="entry name" value="NAC DOMAIN-CONTAINING PROTEIN 21_22"/>
    <property type="match status" value="1"/>
</dbReference>
<dbReference type="AlphaFoldDB" id="A0AAV2EKA4"/>